<dbReference type="KEGG" id="haer:DU502_05315"/>
<evidence type="ECO:0000256" key="3">
    <source>
        <dbReference type="ARBA" id="ARBA00022692"/>
    </source>
</evidence>
<evidence type="ECO:0000256" key="5">
    <source>
        <dbReference type="ARBA" id="ARBA00023136"/>
    </source>
</evidence>
<keyword evidence="3 6" id="KW-0812">Transmembrane</keyword>
<evidence type="ECO:0000313" key="8">
    <source>
        <dbReference type="Proteomes" id="UP000282007"/>
    </source>
</evidence>
<feature type="transmembrane region" description="Helical" evidence="6">
    <location>
        <begin position="35"/>
        <end position="52"/>
    </location>
</feature>
<feature type="transmembrane region" description="Helical" evidence="6">
    <location>
        <begin position="301"/>
        <end position="327"/>
    </location>
</feature>
<evidence type="ECO:0000256" key="4">
    <source>
        <dbReference type="ARBA" id="ARBA00022989"/>
    </source>
</evidence>
<gene>
    <name evidence="7" type="ORF">DU502_05315</name>
</gene>
<dbReference type="Proteomes" id="UP000282007">
    <property type="component" value="Chromosome"/>
</dbReference>
<feature type="transmembrane region" description="Helical" evidence="6">
    <location>
        <begin position="64"/>
        <end position="89"/>
    </location>
</feature>
<comment type="similarity">
    <text evidence="2">Belongs to the autoinducer-2 exporter (AI-2E) (TC 2.A.86) family.</text>
</comment>
<proteinExistence type="inferred from homology"/>
<accession>A0A3G8QQT3</accession>
<sequence>MSLLDKFTVVNLSKGFVLALVVTLLVLSAMLLQPFIQYVLGAVLLAYVLYPLQIRLEAYVSPMVAALSLVILAVAGFVAPFVVILATVVNGADRILQDLNTDPGQIEVVESRIEELTGQEVDIAGELVSSGREIGTIVFERSTQAFGTITFHLIGIALALFLVYYLLKDSDDLVNWLHRTVPLPMDIQRDLYGETNDVMWGVIFGHVSVAIVQGAVAGVGLAATGVPNAVFWTGVMMVLAMVPLVGAIPVWGGAVVYLYLTSEPLLALGLFVYSVVVVGITDDYLRPFAVDRYAKLNPAVILLGILGGAYAFGIMGLFFGPVVLGALKATLRVGLDNWSRIDESEVS</sequence>
<protein>
    <submittedName>
        <fullName evidence="7">AI-2E family transporter</fullName>
    </submittedName>
</protein>
<evidence type="ECO:0000256" key="6">
    <source>
        <dbReference type="SAM" id="Phobius"/>
    </source>
</evidence>
<dbReference type="EMBL" id="CP034145">
    <property type="protein sequence ID" value="AZH24826.1"/>
    <property type="molecule type" value="Genomic_DNA"/>
</dbReference>
<feature type="transmembrane region" description="Helical" evidence="6">
    <location>
        <begin position="149"/>
        <end position="167"/>
    </location>
</feature>
<evidence type="ECO:0000256" key="1">
    <source>
        <dbReference type="ARBA" id="ARBA00004141"/>
    </source>
</evidence>
<organism evidence="7 8">
    <name type="scientific">Haloplanus aerogenes</name>
    <dbReference type="NCBI Taxonomy" id="660522"/>
    <lineage>
        <taxon>Archaea</taxon>
        <taxon>Methanobacteriati</taxon>
        <taxon>Methanobacteriota</taxon>
        <taxon>Stenosarchaea group</taxon>
        <taxon>Halobacteria</taxon>
        <taxon>Halobacteriales</taxon>
        <taxon>Haloferacaceae</taxon>
        <taxon>Haloplanus</taxon>
    </lineage>
</organism>
<dbReference type="PANTHER" id="PTHR21716:SF4">
    <property type="entry name" value="TRANSMEMBRANE PROTEIN 245"/>
    <property type="match status" value="1"/>
</dbReference>
<dbReference type="Pfam" id="PF01594">
    <property type="entry name" value="AI-2E_transport"/>
    <property type="match status" value="1"/>
</dbReference>
<dbReference type="GO" id="GO:0016020">
    <property type="term" value="C:membrane"/>
    <property type="evidence" value="ECO:0007669"/>
    <property type="project" value="UniProtKB-SubCell"/>
</dbReference>
<evidence type="ECO:0000256" key="2">
    <source>
        <dbReference type="ARBA" id="ARBA00009773"/>
    </source>
</evidence>
<dbReference type="InterPro" id="IPR002549">
    <property type="entry name" value="AI-2E-like"/>
</dbReference>
<dbReference type="PANTHER" id="PTHR21716">
    <property type="entry name" value="TRANSMEMBRANE PROTEIN"/>
    <property type="match status" value="1"/>
</dbReference>
<dbReference type="AlphaFoldDB" id="A0A3G8QQT3"/>
<feature type="transmembrane region" description="Helical" evidence="6">
    <location>
        <begin position="198"/>
        <end position="223"/>
    </location>
</feature>
<comment type="subcellular location">
    <subcellularLocation>
        <location evidence="1">Membrane</location>
        <topology evidence="1">Multi-pass membrane protein</topology>
    </subcellularLocation>
</comment>
<keyword evidence="8" id="KW-1185">Reference proteome</keyword>
<reference evidence="7 8" key="1">
    <citation type="submission" date="2018-07" db="EMBL/GenBank/DDBJ databases">
        <title>Genome sequences of Haloplanus aerogenes JCM 16430T.</title>
        <authorList>
            <person name="Kim Y.B."/>
            <person name="Roh S.W."/>
        </authorList>
    </citation>
    <scope>NUCLEOTIDE SEQUENCE [LARGE SCALE GENOMIC DNA]</scope>
    <source>
        <strain evidence="7 8">JCM 16430</strain>
    </source>
</reference>
<keyword evidence="5 6" id="KW-0472">Membrane</keyword>
<feature type="transmembrane region" description="Helical" evidence="6">
    <location>
        <begin position="229"/>
        <end position="258"/>
    </location>
</feature>
<keyword evidence="4 6" id="KW-1133">Transmembrane helix</keyword>
<name>A0A3G8QQT3_9EURY</name>
<evidence type="ECO:0000313" key="7">
    <source>
        <dbReference type="EMBL" id="AZH24826.1"/>
    </source>
</evidence>
<feature type="transmembrane region" description="Helical" evidence="6">
    <location>
        <begin position="12"/>
        <end position="29"/>
    </location>
</feature>
<feature type="transmembrane region" description="Helical" evidence="6">
    <location>
        <begin position="265"/>
        <end position="281"/>
    </location>
</feature>